<sequence length="176" mass="20023">MFNPKKMSLIGIQFSGPNCYAASLAIEDLNHLNNGTDGNVIEKELAHIESKLLEFKANLPFPSDSYGWSSESIAFLFFNYDHYKRYAEYSKDINAGVSIFHTVFPKTHITGILCHAQYEHNFIPKMDQENDFEFETGQKSPPFDNFIYENTNNGSSRILLPSPRGIASFLIININK</sequence>
<reference evidence="2" key="1">
    <citation type="submission" date="2011-08" db="EMBL/GenBank/DDBJ databases">
        <authorList>
            <person name="Rombauts S."/>
        </authorList>
    </citation>
    <scope>NUCLEOTIDE SEQUENCE</scope>
    <source>
        <strain evidence="2">London</strain>
    </source>
</reference>
<accession>T1KXW3</accession>
<reference evidence="1" key="2">
    <citation type="submission" date="2015-06" db="UniProtKB">
        <authorList>
            <consortium name="EnsemblMetazoa"/>
        </authorList>
    </citation>
    <scope>IDENTIFICATION</scope>
</reference>
<dbReference type="EnsemblMetazoa" id="tetur26g01590.1">
    <property type="protein sequence ID" value="tetur26g01590.1"/>
    <property type="gene ID" value="tetur26g01590"/>
</dbReference>
<dbReference type="EMBL" id="CAEY01000697">
    <property type="status" value="NOT_ANNOTATED_CDS"/>
    <property type="molecule type" value="Genomic_DNA"/>
</dbReference>
<keyword evidence="2" id="KW-1185">Reference proteome</keyword>
<proteinExistence type="predicted"/>
<dbReference type="AlphaFoldDB" id="T1KXW3"/>
<dbReference type="HOGENOM" id="CLU_1527147_0_0_1"/>
<dbReference type="Proteomes" id="UP000015104">
    <property type="component" value="Unassembled WGS sequence"/>
</dbReference>
<evidence type="ECO:0000313" key="1">
    <source>
        <dbReference type="EnsemblMetazoa" id="tetur26g01590.1"/>
    </source>
</evidence>
<protein>
    <submittedName>
        <fullName evidence="1">Uncharacterized protein</fullName>
    </submittedName>
</protein>
<evidence type="ECO:0000313" key="2">
    <source>
        <dbReference type="Proteomes" id="UP000015104"/>
    </source>
</evidence>
<name>T1KXW3_TETUR</name>
<organism evidence="1 2">
    <name type="scientific">Tetranychus urticae</name>
    <name type="common">Two-spotted spider mite</name>
    <dbReference type="NCBI Taxonomy" id="32264"/>
    <lineage>
        <taxon>Eukaryota</taxon>
        <taxon>Metazoa</taxon>
        <taxon>Ecdysozoa</taxon>
        <taxon>Arthropoda</taxon>
        <taxon>Chelicerata</taxon>
        <taxon>Arachnida</taxon>
        <taxon>Acari</taxon>
        <taxon>Acariformes</taxon>
        <taxon>Trombidiformes</taxon>
        <taxon>Prostigmata</taxon>
        <taxon>Eleutherengona</taxon>
        <taxon>Raphignathae</taxon>
        <taxon>Tetranychoidea</taxon>
        <taxon>Tetranychidae</taxon>
        <taxon>Tetranychus</taxon>
    </lineage>
</organism>